<evidence type="ECO:0000256" key="1">
    <source>
        <dbReference type="SAM" id="MobiDB-lite"/>
    </source>
</evidence>
<dbReference type="AlphaFoldDB" id="I0L242"/>
<organism evidence="2 3">
    <name type="scientific">Micromonospora lupini str. Lupac 08</name>
    <dbReference type="NCBI Taxonomy" id="1150864"/>
    <lineage>
        <taxon>Bacteria</taxon>
        <taxon>Bacillati</taxon>
        <taxon>Actinomycetota</taxon>
        <taxon>Actinomycetes</taxon>
        <taxon>Micromonosporales</taxon>
        <taxon>Micromonosporaceae</taxon>
        <taxon>Micromonospora</taxon>
    </lineage>
</organism>
<dbReference type="Pfam" id="PF08843">
    <property type="entry name" value="AbiEii"/>
    <property type="match status" value="1"/>
</dbReference>
<keyword evidence="3" id="KW-1185">Reference proteome</keyword>
<accession>I0L242</accession>
<feature type="compositionally biased region" description="Basic and acidic residues" evidence="1">
    <location>
        <begin position="409"/>
        <end position="422"/>
    </location>
</feature>
<gene>
    <name evidence="2" type="ORF">MILUP08_42820</name>
</gene>
<dbReference type="RefSeq" id="WP_007458888.1">
    <property type="nucleotide sequence ID" value="NZ_HF570108.1"/>
</dbReference>
<name>I0L242_9ACTN</name>
<dbReference type="EMBL" id="CAIE01000022">
    <property type="protein sequence ID" value="CCH17889.1"/>
    <property type="molecule type" value="Genomic_DNA"/>
</dbReference>
<feature type="region of interest" description="Disordered" evidence="1">
    <location>
        <begin position="385"/>
        <end position="422"/>
    </location>
</feature>
<sequence length="422" mass="46004">MTEPLSGHIGPDFHAAFPTWADLRRHVAAQADIPEFDTARGLQHLLKADVASRFHEVAGVSWMLYGSTGLPARVPPSTTTGLGPSANGVDAAYVMTRSAFDVDLALVGDEGQVGDRRHLTERLASALQTVAAPEAEPGTAAGIGLGGLVRYSISAMRTVPENGKVYGQITAQPINPRYGVRRPPAVDGPLTVEVDLSPYKAVTQPPEVAQRPVLGLEIPGFQPLTPLLTPNADAMADKICNLAGVPRSSRNADRPPDFHRYKDLFDIYYMIETCPFTAGQLRQATEQNHNMPRIGLQRLPVPYQLFREQGAGGVTPLPWAREYEALRQGSVQLRHYPTFEQMRARVGSFADALAAAPDDATWNPSRGWQTLPQQRRSAALLAFPPVAQRAGERAAQPGRGEPPPPAQRFRPEQRRDQSPPHR</sequence>
<dbReference type="STRING" id="1150864.MILUP08_42820"/>
<dbReference type="Proteomes" id="UP000003448">
    <property type="component" value="Unassembled WGS sequence"/>
</dbReference>
<proteinExistence type="predicted"/>
<comment type="caution">
    <text evidence="2">The sequence shown here is derived from an EMBL/GenBank/DDBJ whole genome shotgun (WGS) entry which is preliminary data.</text>
</comment>
<dbReference type="InterPro" id="IPR014942">
    <property type="entry name" value="AbiEii"/>
</dbReference>
<dbReference type="eggNOG" id="ENOG5033TRS">
    <property type="taxonomic scope" value="Bacteria"/>
</dbReference>
<reference evidence="3" key="1">
    <citation type="journal article" date="2012" name="J. Bacteriol.">
        <title>Genome Sequence of Micromonospora lupini Lupac 08, Isolated from Root Nodules of Lupinus angustifolius.</title>
        <authorList>
            <person name="Alonso-Vega P."/>
            <person name="Normand P."/>
            <person name="Bacigalupe R."/>
            <person name="Pujic P."/>
            <person name="Lajus A."/>
            <person name="Vallenet D."/>
            <person name="Carro L."/>
            <person name="Coll P."/>
            <person name="Trujillo M.E."/>
        </authorList>
    </citation>
    <scope>NUCLEOTIDE SEQUENCE [LARGE SCALE GENOMIC DNA]</scope>
    <source>
        <strain evidence="3">Lupac 08</strain>
    </source>
</reference>
<evidence type="ECO:0000313" key="3">
    <source>
        <dbReference type="Proteomes" id="UP000003448"/>
    </source>
</evidence>
<evidence type="ECO:0000313" key="2">
    <source>
        <dbReference type="EMBL" id="CCH17889.1"/>
    </source>
</evidence>
<dbReference type="OrthoDB" id="3218567at2"/>
<protein>
    <submittedName>
        <fullName evidence="2">Uncharacterized protein</fullName>
    </submittedName>
</protein>